<gene>
    <name evidence="1" type="ORF">METZ01_LOCUS244402</name>
</gene>
<organism evidence="1">
    <name type="scientific">marine metagenome</name>
    <dbReference type="NCBI Taxonomy" id="408172"/>
    <lineage>
        <taxon>unclassified sequences</taxon>
        <taxon>metagenomes</taxon>
        <taxon>ecological metagenomes</taxon>
    </lineage>
</organism>
<sequence length="23" mass="2708">PLTQGYLSLKDKNVWEKKVNLFS</sequence>
<protein>
    <submittedName>
        <fullName evidence="1">Uncharacterized protein</fullName>
    </submittedName>
</protein>
<accession>A0A382HW78</accession>
<reference evidence="1" key="1">
    <citation type="submission" date="2018-05" db="EMBL/GenBank/DDBJ databases">
        <authorList>
            <person name="Lanie J.A."/>
            <person name="Ng W.-L."/>
            <person name="Kazmierczak K.M."/>
            <person name="Andrzejewski T.M."/>
            <person name="Davidsen T.M."/>
            <person name="Wayne K.J."/>
            <person name="Tettelin H."/>
            <person name="Glass J.I."/>
            <person name="Rusch D."/>
            <person name="Podicherti R."/>
            <person name="Tsui H.-C.T."/>
            <person name="Winkler M.E."/>
        </authorList>
    </citation>
    <scope>NUCLEOTIDE SEQUENCE</scope>
</reference>
<feature type="non-terminal residue" evidence="1">
    <location>
        <position position="1"/>
    </location>
</feature>
<proteinExistence type="predicted"/>
<evidence type="ECO:0000313" key="1">
    <source>
        <dbReference type="EMBL" id="SVB91548.1"/>
    </source>
</evidence>
<dbReference type="AlphaFoldDB" id="A0A382HW78"/>
<name>A0A382HW78_9ZZZZ</name>
<dbReference type="EMBL" id="UINC01063671">
    <property type="protein sequence ID" value="SVB91548.1"/>
    <property type="molecule type" value="Genomic_DNA"/>
</dbReference>